<dbReference type="EMBL" id="FOBH01000011">
    <property type="protein sequence ID" value="SEL45243.1"/>
    <property type="molecule type" value="Genomic_DNA"/>
</dbReference>
<dbReference type="Proteomes" id="UP000198620">
    <property type="component" value="Unassembled WGS sequence"/>
</dbReference>
<dbReference type="InterPro" id="IPR007621">
    <property type="entry name" value="TPM_dom"/>
</dbReference>
<sequence length="296" mass="30593">MIRPWHNIFAFTTLLFYAFLAVADVAIPPLKAHVTDLTGTLSVEETAQLEQKLAAFEAKKGSQIAVLIVPTTQPETIEQYSIRVAEAWRLGRKGVDDGALLVIAKQDRTVRIEVGYGLEGVLPDAIAKRIVDETIIPKLRQGNFAGGINAGIEQMMGVIQGEPLPPPQARSAGRGSAPAGTGILDNLFLIFIVLLVVGKVVQSLFGRFIGAAIMSASAGFLGWLVFSSILMGIVFAVIAFFVGLFGNSGGGFYRGGPGGWYGGGGFGGRGGSGGFGGGGFSGGGGGFGGGGASGRW</sequence>
<evidence type="ECO:0000256" key="1">
    <source>
        <dbReference type="SAM" id="Phobius"/>
    </source>
</evidence>
<protein>
    <recommendedName>
        <fullName evidence="2">TPM domain-containing protein</fullName>
    </recommendedName>
</protein>
<keyword evidence="1" id="KW-1133">Transmembrane helix</keyword>
<dbReference type="Pfam" id="PF04536">
    <property type="entry name" value="TPM_phosphatase"/>
    <property type="match status" value="1"/>
</dbReference>
<reference evidence="3 4" key="1">
    <citation type="submission" date="2016-10" db="EMBL/GenBank/DDBJ databases">
        <authorList>
            <person name="de Groot N.N."/>
        </authorList>
    </citation>
    <scope>NUCLEOTIDE SEQUENCE [LARGE SCALE GENOMIC DNA]</scope>
    <source>
        <strain evidence="3 4">Nv1</strain>
    </source>
</reference>
<dbReference type="PANTHER" id="PTHR30373:SF2">
    <property type="entry name" value="UPF0603 PROTEIN YGCG"/>
    <property type="match status" value="1"/>
</dbReference>
<keyword evidence="1" id="KW-0812">Transmembrane</keyword>
<keyword evidence="1" id="KW-0472">Membrane</keyword>
<evidence type="ECO:0000259" key="2">
    <source>
        <dbReference type="Pfam" id="PF04536"/>
    </source>
</evidence>
<gene>
    <name evidence="3" type="ORF">SAMN05216387_11158</name>
</gene>
<dbReference type="PANTHER" id="PTHR30373">
    <property type="entry name" value="UPF0603 PROTEIN YGCG"/>
    <property type="match status" value="1"/>
</dbReference>
<feature type="transmembrane region" description="Helical" evidence="1">
    <location>
        <begin position="221"/>
        <end position="245"/>
    </location>
</feature>
<proteinExistence type="predicted"/>
<keyword evidence="4" id="KW-1185">Reference proteome</keyword>
<dbReference type="Gene3D" id="3.10.310.50">
    <property type="match status" value="1"/>
</dbReference>
<dbReference type="STRING" id="1233.SAMN05216387_11158"/>
<dbReference type="RefSeq" id="WP_090829243.1">
    <property type="nucleotide sequence ID" value="NZ_FOBH01000011.1"/>
</dbReference>
<organism evidence="3 4">
    <name type="scientific">Nitrosovibrio tenuis</name>
    <dbReference type="NCBI Taxonomy" id="1233"/>
    <lineage>
        <taxon>Bacteria</taxon>
        <taxon>Pseudomonadati</taxon>
        <taxon>Pseudomonadota</taxon>
        <taxon>Betaproteobacteria</taxon>
        <taxon>Nitrosomonadales</taxon>
        <taxon>Nitrosomonadaceae</taxon>
        <taxon>Nitrosovibrio</taxon>
    </lineage>
</organism>
<dbReference type="AlphaFoldDB" id="A0A1H7QB98"/>
<dbReference type="OrthoDB" id="9810918at2"/>
<evidence type="ECO:0000313" key="3">
    <source>
        <dbReference type="EMBL" id="SEL45243.1"/>
    </source>
</evidence>
<accession>A0A1H7QB98</accession>
<evidence type="ECO:0000313" key="4">
    <source>
        <dbReference type="Proteomes" id="UP000198620"/>
    </source>
</evidence>
<feature type="domain" description="TPM" evidence="2">
    <location>
        <begin position="34"/>
        <end position="156"/>
    </location>
</feature>
<name>A0A1H7QB98_9PROT</name>